<dbReference type="SUPFAM" id="SSF53098">
    <property type="entry name" value="Ribonuclease H-like"/>
    <property type="match status" value="1"/>
</dbReference>
<evidence type="ECO:0000313" key="6">
    <source>
        <dbReference type="EMBL" id="AIF21896.1"/>
    </source>
</evidence>
<dbReference type="GO" id="GO:0000175">
    <property type="term" value="F:3'-5'-RNA exonuclease activity"/>
    <property type="evidence" value="ECO:0007669"/>
    <property type="project" value="InterPro"/>
</dbReference>
<dbReference type="CDD" id="cd06135">
    <property type="entry name" value="Orn"/>
    <property type="match status" value="1"/>
</dbReference>
<evidence type="ECO:0000256" key="2">
    <source>
        <dbReference type="ARBA" id="ARBA00022722"/>
    </source>
</evidence>
<dbReference type="Pfam" id="PF00929">
    <property type="entry name" value="RNase_T"/>
    <property type="match status" value="1"/>
</dbReference>
<evidence type="ECO:0000259" key="5">
    <source>
        <dbReference type="SMART" id="SM00479"/>
    </source>
</evidence>
<dbReference type="EMBL" id="KF901200">
    <property type="protein sequence ID" value="AIF21896.1"/>
    <property type="molecule type" value="Genomic_DNA"/>
</dbReference>
<dbReference type="GO" id="GO:0003676">
    <property type="term" value="F:nucleic acid binding"/>
    <property type="evidence" value="ECO:0007669"/>
    <property type="project" value="InterPro"/>
</dbReference>
<keyword evidence="4 6" id="KW-0269">Exonuclease</keyword>
<comment type="similarity">
    <text evidence="1">Belongs to the oligoribonuclease family.</text>
</comment>
<name>A0A075HZW6_9EURY</name>
<proteinExistence type="inferred from homology"/>
<dbReference type="InterPro" id="IPR022894">
    <property type="entry name" value="Oligoribonuclease"/>
</dbReference>
<dbReference type="InterPro" id="IPR012337">
    <property type="entry name" value="RNaseH-like_sf"/>
</dbReference>
<sequence>MVEDRMVWIDLEMTGLYPDENTIIEIATIVTEADLTIVAQGPSLAISASEEDLVKMDEWNVSHHTENGLIERVRASKISMTEAEEQTLEFLRKHCIEGIHPLCGNTIGQDRRFLRRYMPELHEYFHYRSVDVTSIKELVKRWFPKAPRYSKNSGHRALDDIHGSIEELQHYREHIFIEK</sequence>
<dbReference type="SMART" id="SM00479">
    <property type="entry name" value="EXOIII"/>
    <property type="match status" value="1"/>
</dbReference>
<dbReference type="AlphaFoldDB" id="A0A075HZW6"/>
<keyword evidence="2" id="KW-0540">Nuclease</keyword>
<protein>
    <submittedName>
        <fullName evidence="6">Exonuclease RNase T and DNA polymerase III (Orn, REX2, REXO2)</fullName>
    </submittedName>
</protein>
<dbReference type="FunFam" id="3.30.420.10:FF:000003">
    <property type="entry name" value="Oligoribonuclease"/>
    <property type="match status" value="1"/>
</dbReference>
<dbReference type="InterPro" id="IPR036397">
    <property type="entry name" value="RNaseH_sf"/>
</dbReference>
<evidence type="ECO:0000256" key="4">
    <source>
        <dbReference type="ARBA" id="ARBA00022839"/>
    </source>
</evidence>
<keyword evidence="3" id="KW-0378">Hydrolase</keyword>
<evidence type="ECO:0000256" key="1">
    <source>
        <dbReference type="ARBA" id="ARBA00009921"/>
    </source>
</evidence>
<accession>A0A075HZW6</accession>
<gene>
    <name evidence="6" type="primary">REX2</name>
    <name evidence="6" type="synonym">orn</name>
    <name evidence="6" type="synonym">REXO2</name>
</gene>
<dbReference type="HAMAP" id="MF_00045">
    <property type="entry name" value="Oligoribonuclease"/>
    <property type="match status" value="1"/>
</dbReference>
<dbReference type="InterPro" id="IPR013520">
    <property type="entry name" value="Ribonucl_H"/>
</dbReference>
<dbReference type="NCBIfam" id="NF003765">
    <property type="entry name" value="PRK05359.1"/>
    <property type="match status" value="1"/>
</dbReference>
<feature type="domain" description="Exonuclease" evidence="5">
    <location>
        <begin position="5"/>
        <end position="177"/>
    </location>
</feature>
<evidence type="ECO:0000256" key="3">
    <source>
        <dbReference type="ARBA" id="ARBA00022801"/>
    </source>
</evidence>
<dbReference type="Gene3D" id="3.30.420.10">
    <property type="entry name" value="Ribonuclease H-like superfamily/Ribonuclease H"/>
    <property type="match status" value="1"/>
</dbReference>
<dbReference type="PANTHER" id="PTHR11046">
    <property type="entry name" value="OLIGORIBONUCLEASE, MITOCHONDRIAL"/>
    <property type="match status" value="1"/>
</dbReference>
<dbReference type="PANTHER" id="PTHR11046:SF0">
    <property type="entry name" value="OLIGORIBONUCLEASE, MITOCHONDRIAL"/>
    <property type="match status" value="1"/>
</dbReference>
<organism evidence="6">
    <name type="scientific">uncultured marine group II/III euryarchaeote SAT1000_06_E06</name>
    <dbReference type="NCBI Taxonomy" id="1456554"/>
    <lineage>
        <taxon>Archaea</taxon>
        <taxon>Methanobacteriati</taxon>
        <taxon>Methanobacteriota</taxon>
        <taxon>environmental samples</taxon>
    </lineage>
</organism>
<reference evidence="6" key="1">
    <citation type="journal article" date="2014" name="Genome Biol. Evol.">
        <title>Pangenome evidence for extensive interdomain horizontal transfer affecting lineage core and shell genes in uncultured planktonic thaumarchaeota and euryarchaeota.</title>
        <authorList>
            <person name="Deschamps P."/>
            <person name="Zivanovic Y."/>
            <person name="Moreira D."/>
            <person name="Rodriguez-Valera F."/>
            <person name="Lopez-Garcia P."/>
        </authorList>
    </citation>
    <scope>NUCLEOTIDE SEQUENCE</scope>
</reference>